<comment type="caution">
    <text evidence="2">The sequence shown here is derived from an EMBL/GenBank/DDBJ whole genome shotgun (WGS) entry which is preliminary data.</text>
</comment>
<dbReference type="Proteomes" id="UP001291687">
    <property type="component" value="Unassembled WGS sequence"/>
</dbReference>
<protein>
    <submittedName>
        <fullName evidence="2">Uncharacterized protein</fullName>
    </submittedName>
</protein>
<keyword evidence="1" id="KW-0472">Membrane</keyword>
<organism evidence="2 3">
    <name type="scientific">Candidatus Megaera venefica</name>
    <dbReference type="NCBI Taxonomy" id="2055910"/>
    <lineage>
        <taxon>Bacteria</taxon>
        <taxon>Pseudomonadati</taxon>
        <taxon>Pseudomonadota</taxon>
        <taxon>Alphaproteobacteria</taxon>
        <taxon>Rickettsiales</taxon>
        <taxon>Rickettsiaceae</taxon>
        <taxon>Candidatus Megaera</taxon>
    </lineage>
</organism>
<keyword evidence="1" id="KW-0812">Transmembrane</keyword>
<feature type="transmembrane region" description="Helical" evidence="1">
    <location>
        <begin position="20"/>
        <end position="42"/>
    </location>
</feature>
<evidence type="ECO:0000313" key="2">
    <source>
        <dbReference type="EMBL" id="MEA0971701.1"/>
    </source>
</evidence>
<sequence length="101" mass="11817">MTLLIITNYMYFTVPEKTTFSLIATACCLVISVMLFCINFYTKKRKKHEFIKPFLDKIHLLESLLEKLLSKGKVLNNYRTTTILGITVIIVLIIRRYLRKG</sequence>
<feature type="transmembrane region" description="Helical" evidence="1">
    <location>
        <begin position="77"/>
        <end position="98"/>
    </location>
</feature>
<reference evidence="2 3" key="1">
    <citation type="submission" date="2023-03" db="EMBL/GenBank/DDBJ databases">
        <title>Host association and intracellularity evolved multiple times independently in the Rickettsiales.</title>
        <authorList>
            <person name="Castelli M."/>
            <person name="Nardi T."/>
            <person name="Gammuto L."/>
            <person name="Bellinzona G."/>
            <person name="Sabaneyeva E."/>
            <person name="Potekhin A."/>
            <person name="Serra V."/>
            <person name="Petroni G."/>
            <person name="Sassera D."/>
        </authorList>
    </citation>
    <scope>NUCLEOTIDE SEQUENCE [LARGE SCALE GENOMIC DNA]</scope>
    <source>
        <strain evidence="2 3">Sr 2-6</strain>
    </source>
</reference>
<dbReference type="EMBL" id="JARJFB010000221">
    <property type="protein sequence ID" value="MEA0971701.1"/>
    <property type="molecule type" value="Genomic_DNA"/>
</dbReference>
<name>A0ABU5NET3_9RICK</name>
<evidence type="ECO:0000256" key="1">
    <source>
        <dbReference type="SAM" id="Phobius"/>
    </source>
</evidence>
<proteinExistence type="predicted"/>
<accession>A0ABU5NET3</accession>
<gene>
    <name evidence="2" type="ORF">Megvenef_01685</name>
</gene>
<evidence type="ECO:0000313" key="3">
    <source>
        <dbReference type="Proteomes" id="UP001291687"/>
    </source>
</evidence>
<keyword evidence="3" id="KW-1185">Reference proteome</keyword>
<keyword evidence="1" id="KW-1133">Transmembrane helix</keyword>